<feature type="transmembrane region" description="Helical" evidence="1">
    <location>
        <begin position="62"/>
        <end position="90"/>
    </location>
</feature>
<organism evidence="2 3">
    <name type="scientific">Variovorax boronicumulans</name>
    <dbReference type="NCBI Taxonomy" id="436515"/>
    <lineage>
        <taxon>Bacteria</taxon>
        <taxon>Pseudomonadati</taxon>
        <taxon>Pseudomonadota</taxon>
        <taxon>Betaproteobacteria</taxon>
        <taxon>Burkholderiales</taxon>
        <taxon>Comamonadaceae</taxon>
        <taxon>Variovorax</taxon>
    </lineage>
</organism>
<comment type="caution">
    <text evidence="2">The sequence shown here is derived from an EMBL/GenBank/DDBJ whole genome shotgun (WGS) entry which is preliminary data.</text>
</comment>
<protein>
    <submittedName>
        <fullName evidence="2">Uncharacterized protein</fullName>
    </submittedName>
</protein>
<keyword evidence="1" id="KW-0472">Membrane</keyword>
<proteinExistence type="predicted"/>
<dbReference type="EMBL" id="JAUSRR010000002">
    <property type="protein sequence ID" value="MDP9921843.1"/>
    <property type="molecule type" value="Genomic_DNA"/>
</dbReference>
<name>A0AAW8DQX4_9BURK</name>
<dbReference type="RefSeq" id="WP_307635836.1">
    <property type="nucleotide sequence ID" value="NZ_JAUSRR010000002.1"/>
</dbReference>
<keyword evidence="1" id="KW-0812">Transmembrane</keyword>
<keyword evidence="1" id="KW-1133">Transmembrane helix</keyword>
<evidence type="ECO:0000256" key="1">
    <source>
        <dbReference type="SAM" id="Phobius"/>
    </source>
</evidence>
<dbReference type="AlphaFoldDB" id="A0AAW8DQX4"/>
<dbReference type="Proteomes" id="UP001244295">
    <property type="component" value="Unassembled WGS sequence"/>
</dbReference>
<gene>
    <name evidence="2" type="ORF">J2W25_000858</name>
</gene>
<sequence>MTGRPDDPSRRRPWLQSMAALAVAALIGWGCLMGATEVVESLRTGVLNNRKGPDILAAEQPVFYWALIGFYTAATLTAAGLALLVLAIAVRDLLGARGPDR</sequence>
<evidence type="ECO:0000313" key="3">
    <source>
        <dbReference type="Proteomes" id="UP001244295"/>
    </source>
</evidence>
<accession>A0AAW8DQX4</accession>
<evidence type="ECO:0000313" key="2">
    <source>
        <dbReference type="EMBL" id="MDP9921843.1"/>
    </source>
</evidence>
<feature type="transmembrane region" description="Helical" evidence="1">
    <location>
        <begin position="20"/>
        <end position="42"/>
    </location>
</feature>
<reference evidence="2" key="1">
    <citation type="submission" date="2023-07" db="EMBL/GenBank/DDBJ databases">
        <title>Sorghum-associated microbial communities from plants grown in Nebraska, USA.</title>
        <authorList>
            <person name="Schachtman D."/>
        </authorList>
    </citation>
    <scope>NUCLEOTIDE SEQUENCE</scope>
    <source>
        <strain evidence="2">DS2795</strain>
    </source>
</reference>